<evidence type="ECO:0000313" key="1">
    <source>
        <dbReference type="EMBL" id="KAJ0980794.1"/>
    </source>
</evidence>
<protein>
    <recommendedName>
        <fullName evidence="3">Piwi domain-containing protein</fullName>
    </recommendedName>
</protein>
<dbReference type="PANTHER" id="PTHR22891">
    <property type="entry name" value="EUKARYOTIC TRANSLATION INITIATION FACTOR 2C"/>
    <property type="match status" value="1"/>
</dbReference>
<dbReference type="Gene3D" id="3.30.420.10">
    <property type="entry name" value="Ribonuclease H-like superfamily/Ribonuclease H"/>
    <property type="match status" value="1"/>
</dbReference>
<accession>A0A9D5HLB1</accession>
<reference evidence="1" key="1">
    <citation type="submission" date="2021-03" db="EMBL/GenBank/DDBJ databases">
        <authorList>
            <person name="Li Z."/>
            <person name="Yang C."/>
        </authorList>
    </citation>
    <scope>NUCLEOTIDE SEQUENCE</scope>
    <source>
        <strain evidence="1">Dzin_1.0</strain>
        <tissue evidence="1">Leaf</tissue>
    </source>
</reference>
<keyword evidence="2" id="KW-1185">Reference proteome</keyword>
<gene>
    <name evidence="1" type="ORF">J5N97_009049</name>
</gene>
<evidence type="ECO:0008006" key="3">
    <source>
        <dbReference type="Google" id="ProtNLM"/>
    </source>
</evidence>
<evidence type="ECO:0000313" key="2">
    <source>
        <dbReference type="Proteomes" id="UP001085076"/>
    </source>
</evidence>
<organism evidence="1 2">
    <name type="scientific">Dioscorea zingiberensis</name>
    <dbReference type="NCBI Taxonomy" id="325984"/>
    <lineage>
        <taxon>Eukaryota</taxon>
        <taxon>Viridiplantae</taxon>
        <taxon>Streptophyta</taxon>
        <taxon>Embryophyta</taxon>
        <taxon>Tracheophyta</taxon>
        <taxon>Spermatophyta</taxon>
        <taxon>Magnoliopsida</taxon>
        <taxon>Liliopsida</taxon>
        <taxon>Dioscoreales</taxon>
        <taxon>Dioscoreaceae</taxon>
        <taxon>Dioscorea</taxon>
    </lineage>
</organism>
<dbReference type="InterPro" id="IPR036397">
    <property type="entry name" value="RNaseH_sf"/>
</dbReference>
<sequence length="100" mass="11591">MTGSYKRICETELGIVSQYLENVSRYNKQYLENAAQKINVKACASVQDSYLPPVTFVVVQKRHHTHLFPEVHGKHKLTDGSGKYSPRHCDRLKDLLLYWI</sequence>
<dbReference type="GO" id="GO:0003676">
    <property type="term" value="F:nucleic acid binding"/>
    <property type="evidence" value="ECO:0007669"/>
    <property type="project" value="InterPro"/>
</dbReference>
<dbReference type="OrthoDB" id="10252740at2759"/>
<dbReference type="EMBL" id="JAGGNH010000002">
    <property type="protein sequence ID" value="KAJ0980794.1"/>
    <property type="molecule type" value="Genomic_DNA"/>
</dbReference>
<dbReference type="Proteomes" id="UP001085076">
    <property type="component" value="Miscellaneous, Linkage group lg02"/>
</dbReference>
<dbReference type="AlphaFoldDB" id="A0A9D5HLB1"/>
<reference evidence="1" key="2">
    <citation type="journal article" date="2022" name="Hortic Res">
        <title>The genome of Dioscorea zingiberensis sheds light on the biosynthesis, origin and evolution of the medicinally important diosgenin saponins.</title>
        <authorList>
            <person name="Li Y."/>
            <person name="Tan C."/>
            <person name="Li Z."/>
            <person name="Guo J."/>
            <person name="Li S."/>
            <person name="Chen X."/>
            <person name="Wang C."/>
            <person name="Dai X."/>
            <person name="Yang H."/>
            <person name="Song W."/>
            <person name="Hou L."/>
            <person name="Xu J."/>
            <person name="Tong Z."/>
            <person name="Xu A."/>
            <person name="Yuan X."/>
            <person name="Wang W."/>
            <person name="Yang Q."/>
            <person name="Chen L."/>
            <person name="Sun Z."/>
            <person name="Wang K."/>
            <person name="Pan B."/>
            <person name="Chen J."/>
            <person name="Bao Y."/>
            <person name="Liu F."/>
            <person name="Qi X."/>
            <person name="Gang D.R."/>
            <person name="Wen J."/>
            <person name="Li J."/>
        </authorList>
    </citation>
    <scope>NUCLEOTIDE SEQUENCE</scope>
    <source>
        <strain evidence="1">Dzin_1.0</strain>
    </source>
</reference>
<proteinExistence type="predicted"/>
<comment type="caution">
    <text evidence="1">The sequence shown here is derived from an EMBL/GenBank/DDBJ whole genome shotgun (WGS) entry which is preliminary data.</text>
</comment>
<name>A0A9D5HLB1_9LILI</name>